<feature type="chain" id="PRO_5046544993" evidence="1">
    <location>
        <begin position="25"/>
        <end position="99"/>
    </location>
</feature>
<keyword evidence="1" id="KW-0732">Signal</keyword>
<dbReference type="Proteomes" id="UP000704176">
    <property type="component" value="Unassembled WGS sequence"/>
</dbReference>
<accession>A0ABS7VTH7</accession>
<gene>
    <name evidence="3" type="ORF">K9B37_21690</name>
</gene>
<evidence type="ECO:0000259" key="2">
    <source>
        <dbReference type="Pfam" id="PF03413"/>
    </source>
</evidence>
<dbReference type="InterPro" id="IPR025711">
    <property type="entry name" value="PepSY"/>
</dbReference>
<evidence type="ECO:0000313" key="4">
    <source>
        <dbReference type="Proteomes" id="UP000704176"/>
    </source>
</evidence>
<keyword evidence="4" id="KW-1185">Reference proteome</keyword>
<evidence type="ECO:0000313" key="3">
    <source>
        <dbReference type="EMBL" id="MBZ6078873.1"/>
    </source>
</evidence>
<dbReference type="Pfam" id="PF03413">
    <property type="entry name" value="PepSY"/>
    <property type="match status" value="1"/>
</dbReference>
<proteinExistence type="predicted"/>
<name>A0ABS7VTH7_9HYPH</name>
<sequence length="99" mass="10341">MSYPTNLFAVLISFGVVLGSSLGAAEAATATAAKPKITSAQARDIALKAYPGRILKEELEQEGNGLRYSFDISRGSGKPTEVSIDAMDGHVLEAPSGTR</sequence>
<feature type="signal peptide" evidence="1">
    <location>
        <begin position="1"/>
        <end position="24"/>
    </location>
</feature>
<organism evidence="3 4">
    <name type="scientific">Microvirga puerhi</name>
    <dbReference type="NCBI Taxonomy" id="2876078"/>
    <lineage>
        <taxon>Bacteria</taxon>
        <taxon>Pseudomonadati</taxon>
        <taxon>Pseudomonadota</taxon>
        <taxon>Alphaproteobacteria</taxon>
        <taxon>Hyphomicrobiales</taxon>
        <taxon>Methylobacteriaceae</taxon>
        <taxon>Microvirga</taxon>
    </lineage>
</organism>
<dbReference type="EMBL" id="JAIRBM010000023">
    <property type="protein sequence ID" value="MBZ6078873.1"/>
    <property type="molecule type" value="Genomic_DNA"/>
</dbReference>
<feature type="domain" description="PepSY" evidence="2">
    <location>
        <begin position="36"/>
        <end position="93"/>
    </location>
</feature>
<protein>
    <submittedName>
        <fullName evidence="3">PepSY domain-containing protein</fullName>
    </submittedName>
</protein>
<dbReference type="RefSeq" id="WP_224315625.1">
    <property type="nucleotide sequence ID" value="NZ_JAIRBM010000023.1"/>
</dbReference>
<reference evidence="3 4" key="1">
    <citation type="submission" date="2021-09" db="EMBL/GenBank/DDBJ databases">
        <title>The complete genome sequence of a new microorganism.</title>
        <authorList>
            <person name="Zi Z."/>
        </authorList>
    </citation>
    <scope>NUCLEOTIDE SEQUENCE [LARGE SCALE GENOMIC DNA]</scope>
    <source>
        <strain evidence="3 4">WGZ8</strain>
    </source>
</reference>
<comment type="caution">
    <text evidence="3">The sequence shown here is derived from an EMBL/GenBank/DDBJ whole genome shotgun (WGS) entry which is preliminary data.</text>
</comment>
<dbReference type="Gene3D" id="3.10.450.40">
    <property type="match status" value="1"/>
</dbReference>
<evidence type="ECO:0000256" key="1">
    <source>
        <dbReference type="SAM" id="SignalP"/>
    </source>
</evidence>